<keyword evidence="1" id="KW-0812">Transmembrane</keyword>
<evidence type="ECO:0000256" key="1">
    <source>
        <dbReference type="SAM" id="Phobius"/>
    </source>
</evidence>
<gene>
    <name evidence="2" type="ORF">QBC47DRAFT_27339</name>
</gene>
<dbReference type="AlphaFoldDB" id="A0AAJ0BN55"/>
<evidence type="ECO:0000313" key="2">
    <source>
        <dbReference type="EMBL" id="KAK1761375.1"/>
    </source>
</evidence>
<name>A0AAJ0BN55_9PEZI</name>
<keyword evidence="3" id="KW-1185">Reference proteome</keyword>
<keyword evidence="1" id="KW-1133">Transmembrane helix</keyword>
<reference evidence="2" key="1">
    <citation type="submission" date="2023-06" db="EMBL/GenBank/DDBJ databases">
        <title>Genome-scale phylogeny and comparative genomics of the fungal order Sordariales.</title>
        <authorList>
            <consortium name="Lawrence Berkeley National Laboratory"/>
            <person name="Hensen N."/>
            <person name="Bonometti L."/>
            <person name="Westerberg I."/>
            <person name="Brannstrom I.O."/>
            <person name="Guillou S."/>
            <person name="Cros-Aarteil S."/>
            <person name="Calhoun S."/>
            <person name="Haridas S."/>
            <person name="Kuo A."/>
            <person name="Mondo S."/>
            <person name="Pangilinan J."/>
            <person name="Riley R."/>
            <person name="Labutti K."/>
            <person name="Andreopoulos B."/>
            <person name="Lipzen A."/>
            <person name="Chen C."/>
            <person name="Yanf M."/>
            <person name="Daum C."/>
            <person name="Ng V."/>
            <person name="Clum A."/>
            <person name="Steindorff A."/>
            <person name="Ohm R."/>
            <person name="Martin F."/>
            <person name="Silar P."/>
            <person name="Natvig D."/>
            <person name="Lalanne C."/>
            <person name="Gautier V."/>
            <person name="Ament-Velasquez S.L."/>
            <person name="Kruys A."/>
            <person name="Hutchinson M.I."/>
            <person name="Powell A.J."/>
            <person name="Barry K."/>
            <person name="Miller A.N."/>
            <person name="Grigoriev I.V."/>
            <person name="Debuchy R."/>
            <person name="Gladieux P."/>
            <person name="Thoren M.H."/>
            <person name="Johannesson H."/>
        </authorList>
    </citation>
    <scope>NUCLEOTIDE SEQUENCE</scope>
    <source>
        <strain evidence="2">PSN4</strain>
    </source>
</reference>
<proteinExistence type="predicted"/>
<comment type="caution">
    <text evidence="2">The sequence shown here is derived from an EMBL/GenBank/DDBJ whole genome shotgun (WGS) entry which is preliminary data.</text>
</comment>
<accession>A0AAJ0BN55</accession>
<dbReference type="Proteomes" id="UP001239445">
    <property type="component" value="Unassembled WGS sequence"/>
</dbReference>
<dbReference type="EMBL" id="MU839827">
    <property type="protein sequence ID" value="KAK1761375.1"/>
    <property type="molecule type" value="Genomic_DNA"/>
</dbReference>
<organism evidence="2 3">
    <name type="scientific">Echria macrotheca</name>
    <dbReference type="NCBI Taxonomy" id="438768"/>
    <lineage>
        <taxon>Eukaryota</taxon>
        <taxon>Fungi</taxon>
        <taxon>Dikarya</taxon>
        <taxon>Ascomycota</taxon>
        <taxon>Pezizomycotina</taxon>
        <taxon>Sordariomycetes</taxon>
        <taxon>Sordariomycetidae</taxon>
        <taxon>Sordariales</taxon>
        <taxon>Schizotheciaceae</taxon>
        <taxon>Echria</taxon>
    </lineage>
</organism>
<keyword evidence="1" id="KW-0472">Membrane</keyword>
<sequence>MDHLGTFCGFCLGILVTGDFFFSCPTSSTDRYLPSLDCPWMVVHGLGVLYREVAEGVICKFVFLFFFFLFFWLLLVVEYARGCGCLWVGSGHTRPEASTGDGGRSEWCLSRAQSSQLIPLRLKKVWFATFLYWYVGTLVQYIGTLPGMGWDGWMG</sequence>
<protein>
    <submittedName>
        <fullName evidence="2">Uncharacterized protein</fullName>
    </submittedName>
</protein>
<feature type="transmembrane region" description="Helical" evidence="1">
    <location>
        <begin position="125"/>
        <end position="143"/>
    </location>
</feature>
<feature type="transmembrane region" description="Helical" evidence="1">
    <location>
        <begin position="53"/>
        <end position="77"/>
    </location>
</feature>
<evidence type="ECO:0000313" key="3">
    <source>
        <dbReference type="Proteomes" id="UP001239445"/>
    </source>
</evidence>